<reference evidence="2" key="2">
    <citation type="submission" date="2023-01" db="EMBL/GenBank/DDBJ databases">
        <title>Draft genome sequence of Paraferrimonas sedimenticola strain NBRC 101628.</title>
        <authorList>
            <person name="Sun Q."/>
            <person name="Mori K."/>
        </authorList>
    </citation>
    <scope>NUCLEOTIDE SEQUENCE</scope>
    <source>
        <strain evidence="2">NBRC 101628</strain>
    </source>
</reference>
<evidence type="ECO:0000256" key="1">
    <source>
        <dbReference type="SAM" id="Phobius"/>
    </source>
</evidence>
<dbReference type="AlphaFoldDB" id="A0AA37RW12"/>
<dbReference type="EMBL" id="BSNC01000004">
    <property type="protein sequence ID" value="GLP96063.1"/>
    <property type="molecule type" value="Genomic_DNA"/>
</dbReference>
<feature type="transmembrane region" description="Helical" evidence="1">
    <location>
        <begin position="68"/>
        <end position="90"/>
    </location>
</feature>
<evidence type="ECO:0000313" key="2">
    <source>
        <dbReference type="EMBL" id="GLP96063.1"/>
    </source>
</evidence>
<keyword evidence="1" id="KW-1133">Transmembrane helix</keyword>
<dbReference type="Proteomes" id="UP001161422">
    <property type="component" value="Unassembled WGS sequence"/>
</dbReference>
<evidence type="ECO:0000313" key="3">
    <source>
        <dbReference type="Proteomes" id="UP001161422"/>
    </source>
</evidence>
<comment type="caution">
    <text evidence="2">The sequence shown here is derived from an EMBL/GenBank/DDBJ whole genome shotgun (WGS) entry which is preliminary data.</text>
</comment>
<organism evidence="2 3">
    <name type="scientific">Paraferrimonas sedimenticola</name>
    <dbReference type="NCBI Taxonomy" id="375674"/>
    <lineage>
        <taxon>Bacteria</taxon>
        <taxon>Pseudomonadati</taxon>
        <taxon>Pseudomonadota</taxon>
        <taxon>Gammaproteobacteria</taxon>
        <taxon>Alteromonadales</taxon>
        <taxon>Ferrimonadaceae</taxon>
        <taxon>Paraferrimonas</taxon>
    </lineage>
</organism>
<keyword evidence="1" id="KW-0812">Transmembrane</keyword>
<protein>
    <submittedName>
        <fullName evidence="2">Uncharacterized protein</fullName>
    </submittedName>
</protein>
<keyword evidence="3" id="KW-1185">Reference proteome</keyword>
<feature type="transmembrane region" description="Helical" evidence="1">
    <location>
        <begin position="35"/>
        <end position="62"/>
    </location>
</feature>
<keyword evidence="1" id="KW-0472">Membrane</keyword>
<name>A0AA37RW12_9GAMM</name>
<proteinExistence type="predicted"/>
<reference evidence="2" key="1">
    <citation type="journal article" date="2014" name="Int. J. Syst. Evol. Microbiol.">
        <title>Complete genome sequence of Corynebacterium casei LMG S-19264T (=DSM 44701T), isolated from a smear-ripened cheese.</title>
        <authorList>
            <consortium name="US DOE Joint Genome Institute (JGI-PGF)"/>
            <person name="Walter F."/>
            <person name="Albersmeier A."/>
            <person name="Kalinowski J."/>
            <person name="Ruckert C."/>
        </authorList>
    </citation>
    <scope>NUCLEOTIDE SEQUENCE</scope>
    <source>
        <strain evidence="2">NBRC 101628</strain>
    </source>
</reference>
<sequence length="109" mass="11350">MSTSEAVVNQESAVNQEAQQELTLKDIANTPFKKLVMALCILGCVAPLWGPLVGVAMAAMGFSAAMSASVATACVVGGEIMFFGGVLILGKSVGILIKQKMKAVFSRKK</sequence>
<gene>
    <name evidence="2" type="ORF">GCM10007895_13690</name>
</gene>
<dbReference type="RefSeq" id="WP_095506935.1">
    <property type="nucleotide sequence ID" value="NZ_BSNC01000004.1"/>
</dbReference>
<accession>A0AA37RW12</accession>